<dbReference type="InterPro" id="IPR008258">
    <property type="entry name" value="Transglycosylase_SLT_dom_1"/>
</dbReference>
<protein>
    <submittedName>
        <fullName evidence="3">Lytic transglycosylase domain-containing protein</fullName>
    </submittedName>
</protein>
<organism evidence="3 4">
    <name type="scientific">Persephonella atlantica</name>
    <dbReference type="NCBI Taxonomy" id="2699429"/>
    <lineage>
        <taxon>Bacteria</taxon>
        <taxon>Pseudomonadati</taxon>
        <taxon>Aquificota</taxon>
        <taxon>Aquificia</taxon>
        <taxon>Aquificales</taxon>
        <taxon>Hydrogenothermaceae</taxon>
        <taxon>Persephonella</taxon>
    </lineage>
</organism>
<dbReference type="InterPro" id="IPR023346">
    <property type="entry name" value="Lysozyme-like_dom_sf"/>
</dbReference>
<keyword evidence="4" id="KW-1185">Reference proteome</keyword>
<feature type="domain" description="Transglycosylase SLT" evidence="2">
    <location>
        <begin position="452"/>
        <end position="557"/>
    </location>
</feature>
<dbReference type="InterPro" id="IPR011990">
    <property type="entry name" value="TPR-like_helical_dom_sf"/>
</dbReference>
<proteinExistence type="inferred from homology"/>
<evidence type="ECO:0000313" key="4">
    <source>
        <dbReference type="Proteomes" id="UP000772812"/>
    </source>
</evidence>
<sequence length="586" mass="70332">MSKVFIVFLSFFYLSLAFEECYRLFEQEKFLSAYKCFSSVDKESPLYPYAVYFGMISEYQIKGTVSQIDLRKLKDTAVYSYINLFLASIYRYSDLQKALKHIDNVDETALFTDDRPFYHYLKLQIYKKTGHKQYTQLLKRFVIDFCFDRYYGFPVLMENIEKLSEKEIFKATDTLIRKRMFKKALKVIKHIKNGQKRYVYLSVIYANLRDFDRAFYYLMKVSKKKQGDTAYTILRLNPPYQLQSALFQIVKETGSKKLTEAAHFMMKRAFYLKKTEDFHYYSLFIPKNSPYYSDRVWYEFLYNYAQKKFKKAAVFLEKNIRLFTDKGRIYYWLYLSCKQFDRKKALYYLKRAASIKENSFYPVRAREKLGRLAVFVKKEEDPYEKDKVSEMIKMLKKIDYRYAYIEGKYAVKRGKIRQISTVMPELTAKYFSSKKVASILSYPKPFKDLATENIIYAVMRRESFFDPYAVSFSNAVGLMQIIPPTSRWIANKIEDGDFDVTDLFSIEKNIQFGKWYINYLLKKFNGNLFYTFGAYNCGPGCINKVLKQNRIKNIEEFIEMIPYRETRYYVKYVYLNLKVYNQIYKR</sequence>
<comment type="caution">
    <text evidence="3">The sequence shown here is derived from an EMBL/GenBank/DDBJ whole genome shotgun (WGS) entry which is preliminary data.</text>
</comment>
<dbReference type="RefSeq" id="WP_200674293.1">
    <property type="nucleotide sequence ID" value="NZ_JAACYA010000002.1"/>
</dbReference>
<reference evidence="3 4" key="1">
    <citation type="journal article" date="2021" name="Syst. Appl. Microbiol.">
        <title>Persephonella atlantica sp. nov.: How to adapt to physico-chemical gradients in high temperature hydrothermal habitats.</title>
        <authorList>
            <person name="Francois D.X."/>
            <person name="Godfroy A."/>
            <person name="Mathien C."/>
            <person name="Aube J."/>
            <person name="Cathalot C."/>
            <person name="Lesongeur F."/>
            <person name="L'Haridon S."/>
            <person name="Philippon X."/>
            <person name="Roussel E.G."/>
        </authorList>
    </citation>
    <scope>NUCLEOTIDE SEQUENCE [LARGE SCALE GENOMIC DNA]</scope>
    <source>
        <strain evidence="3 4">MO1340</strain>
    </source>
</reference>
<dbReference type="Gene3D" id="1.10.530.10">
    <property type="match status" value="1"/>
</dbReference>
<dbReference type="EMBL" id="JAACYA010000002">
    <property type="protein sequence ID" value="MBK3332888.1"/>
    <property type="molecule type" value="Genomic_DNA"/>
</dbReference>
<dbReference type="Proteomes" id="UP000772812">
    <property type="component" value="Unassembled WGS sequence"/>
</dbReference>
<dbReference type="PANTHER" id="PTHR37423:SF2">
    <property type="entry name" value="MEMBRANE-BOUND LYTIC MUREIN TRANSGLYCOSYLASE C"/>
    <property type="match status" value="1"/>
</dbReference>
<evidence type="ECO:0000313" key="3">
    <source>
        <dbReference type="EMBL" id="MBK3332888.1"/>
    </source>
</evidence>
<dbReference type="PROSITE" id="PS00922">
    <property type="entry name" value="TRANSGLYCOSYLASE"/>
    <property type="match status" value="1"/>
</dbReference>
<comment type="similarity">
    <text evidence="1">Belongs to the transglycosylase Slt family.</text>
</comment>
<dbReference type="PANTHER" id="PTHR37423">
    <property type="entry name" value="SOLUBLE LYTIC MUREIN TRANSGLYCOSYLASE-RELATED"/>
    <property type="match status" value="1"/>
</dbReference>
<evidence type="ECO:0000259" key="2">
    <source>
        <dbReference type="Pfam" id="PF01464"/>
    </source>
</evidence>
<dbReference type="Gene3D" id="1.25.40.10">
    <property type="entry name" value="Tetratricopeptide repeat domain"/>
    <property type="match status" value="1"/>
</dbReference>
<dbReference type="SUPFAM" id="SSF53955">
    <property type="entry name" value="Lysozyme-like"/>
    <property type="match status" value="1"/>
</dbReference>
<dbReference type="CDD" id="cd13401">
    <property type="entry name" value="Slt70-like"/>
    <property type="match status" value="1"/>
</dbReference>
<gene>
    <name evidence="3" type="ORF">GWK41_07385</name>
</gene>
<name>A0ABS1GIX1_9AQUI</name>
<dbReference type="Pfam" id="PF01464">
    <property type="entry name" value="SLT"/>
    <property type="match status" value="1"/>
</dbReference>
<accession>A0ABS1GIX1</accession>
<evidence type="ECO:0000256" key="1">
    <source>
        <dbReference type="ARBA" id="ARBA00007734"/>
    </source>
</evidence>
<dbReference type="InterPro" id="IPR000189">
    <property type="entry name" value="Transglyc_AS"/>
</dbReference>